<dbReference type="UniPathway" id="UPA00143"/>
<dbReference type="SMART" id="SM00320">
    <property type="entry name" value="WD40"/>
    <property type="match status" value="4"/>
</dbReference>
<dbReference type="PROSITE" id="PS50082">
    <property type="entry name" value="WD_REPEATS_2"/>
    <property type="match status" value="2"/>
</dbReference>
<dbReference type="STRING" id="623744.A0A553QBZ8"/>
<dbReference type="EMBL" id="SRMA01026123">
    <property type="protein sequence ID" value="TRY87463.1"/>
    <property type="molecule type" value="Genomic_DNA"/>
</dbReference>
<dbReference type="PROSITE" id="PS50225">
    <property type="entry name" value="SOCS"/>
    <property type="match status" value="1"/>
</dbReference>
<feature type="repeat" description="WD" evidence="5">
    <location>
        <begin position="321"/>
        <end position="354"/>
    </location>
</feature>
<feature type="domain" description="SOCS box" evidence="6">
    <location>
        <begin position="358"/>
        <end position="397"/>
    </location>
</feature>
<dbReference type="InterPro" id="IPR015943">
    <property type="entry name" value="WD40/YVTN_repeat-like_dom_sf"/>
</dbReference>
<comment type="pathway">
    <text evidence="1">Protein modification; protein ubiquitination.</text>
</comment>
<protein>
    <recommendedName>
        <fullName evidence="6">SOCS box domain-containing protein</fullName>
    </recommendedName>
</protein>
<dbReference type="InterPro" id="IPR001496">
    <property type="entry name" value="SOCS_box"/>
</dbReference>
<dbReference type="Gene3D" id="2.130.10.10">
    <property type="entry name" value="YVTN repeat-like/Quinoprotein amine dehydrogenase"/>
    <property type="match status" value="2"/>
</dbReference>
<feature type="repeat" description="WD" evidence="5">
    <location>
        <begin position="139"/>
        <end position="173"/>
    </location>
</feature>
<evidence type="ECO:0000313" key="8">
    <source>
        <dbReference type="Proteomes" id="UP000316079"/>
    </source>
</evidence>
<evidence type="ECO:0000313" key="7">
    <source>
        <dbReference type="EMBL" id="TRY87463.1"/>
    </source>
</evidence>
<dbReference type="PROSITE" id="PS00678">
    <property type="entry name" value="WD_REPEATS_1"/>
    <property type="match status" value="1"/>
</dbReference>
<reference evidence="7 8" key="1">
    <citation type="journal article" date="2019" name="Sci. Data">
        <title>Hybrid genome assembly and annotation of Danionella translucida.</title>
        <authorList>
            <person name="Kadobianskyi M."/>
            <person name="Schulze L."/>
            <person name="Schuelke M."/>
            <person name="Judkewitz B."/>
        </authorList>
    </citation>
    <scope>NUCLEOTIDE SEQUENCE [LARGE SCALE GENOMIC DNA]</scope>
    <source>
        <strain evidence="7 8">Bolton</strain>
    </source>
</reference>
<dbReference type="GO" id="GO:0000209">
    <property type="term" value="P:protein polyubiquitination"/>
    <property type="evidence" value="ECO:0007669"/>
    <property type="project" value="TreeGrafter"/>
</dbReference>
<organism evidence="7 8">
    <name type="scientific">Danionella cerebrum</name>
    <dbReference type="NCBI Taxonomy" id="2873325"/>
    <lineage>
        <taxon>Eukaryota</taxon>
        <taxon>Metazoa</taxon>
        <taxon>Chordata</taxon>
        <taxon>Craniata</taxon>
        <taxon>Vertebrata</taxon>
        <taxon>Euteleostomi</taxon>
        <taxon>Actinopterygii</taxon>
        <taxon>Neopterygii</taxon>
        <taxon>Teleostei</taxon>
        <taxon>Ostariophysi</taxon>
        <taxon>Cypriniformes</taxon>
        <taxon>Danionidae</taxon>
        <taxon>Danioninae</taxon>
        <taxon>Danionella</taxon>
    </lineage>
</organism>
<dbReference type="InterPro" id="IPR001680">
    <property type="entry name" value="WD40_rpt"/>
</dbReference>
<evidence type="ECO:0000256" key="2">
    <source>
        <dbReference type="ARBA" id="ARBA00022574"/>
    </source>
</evidence>
<dbReference type="SUPFAM" id="SSF158235">
    <property type="entry name" value="SOCS box-like"/>
    <property type="match status" value="1"/>
</dbReference>
<dbReference type="PANTHER" id="PTHR15622">
    <property type="entry name" value="WD40 REPEAT PROTEIN"/>
    <property type="match status" value="1"/>
</dbReference>
<sequence>MCTPARGNNVKEPPDLIAEMRAAHPPRLYGTPDCETWSVRFSPDGTLFAWSMGYGVIKLQPWPLSSRDITSSAEAGRGGEKTFNCKFLVWALAFGPCGSSRASPSRLNKAKQDLLLAAGLHNGSIQVWDTVTGYLRYTLNGHQAPVRDLLFCPNGSLTLISASRDKTLRVWDLVKKGSNPRVLRGPNHWVFRVSISPDCSIIASVCNLDSKVHLWSLRSYTLMKHLKYEQERTMAACEFSMDGALLAVASYHTHTGWWMDLWDPYTADLVTRVEDCEQCGYRSDNLLTSLSFSPVGLLLAFKDYRALQIWDVERDQLVSDTDHNRAGVVCCAFHPQGGVIATGCRDGHVKFWRVPPIVPSLRHLCRVALRFSVSTYQVQALPLPKKLLDYLTYRDIPTQKIIYCKEHHA</sequence>
<dbReference type="AlphaFoldDB" id="A0A553QBZ8"/>
<dbReference type="SUPFAM" id="SSF50978">
    <property type="entry name" value="WD40 repeat-like"/>
    <property type="match status" value="1"/>
</dbReference>
<comment type="caution">
    <text evidence="7">The sequence shown here is derived from an EMBL/GenBank/DDBJ whole genome shotgun (WGS) entry which is preliminary data.</text>
</comment>
<keyword evidence="4" id="KW-0833">Ubl conjugation pathway</keyword>
<dbReference type="PROSITE" id="PS50294">
    <property type="entry name" value="WD_REPEATS_REGION"/>
    <property type="match status" value="1"/>
</dbReference>
<dbReference type="InterPro" id="IPR036322">
    <property type="entry name" value="WD40_repeat_dom_sf"/>
</dbReference>
<dbReference type="InterPro" id="IPR020472">
    <property type="entry name" value="WD40_PAC1"/>
</dbReference>
<dbReference type="Proteomes" id="UP000316079">
    <property type="component" value="Unassembled WGS sequence"/>
</dbReference>
<name>A0A553QBZ8_9TELE</name>
<dbReference type="PRINTS" id="PR00320">
    <property type="entry name" value="GPROTEINBRPT"/>
</dbReference>
<evidence type="ECO:0000259" key="6">
    <source>
        <dbReference type="PROSITE" id="PS50225"/>
    </source>
</evidence>
<gene>
    <name evidence="7" type="ORF">DNTS_035293</name>
</gene>
<evidence type="ECO:0000256" key="5">
    <source>
        <dbReference type="PROSITE-ProRule" id="PRU00221"/>
    </source>
</evidence>
<dbReference type="Pfam" id="PF07525">
    <property type="entry name" value="SOCS_box"/>
    <property type="match status" value="1"/>
</dbReference>
<dbReference type="Gene3D" id="1.10.750.20">
    <property type="entry name" value="SOCS box"/>
    <property type="match status" value="1"/>
</dbReference>
<dbReference type="GO" id="GO:0035556">
    <property type="term" value="P:intracellular signal transduction"/>
    <property type="evidence" value="ECO:0007669"/>
    <property type="project" value="InterPro"/>
</dbReference>
<dbReference type="SMART" id="SM00253">
    <property type="entry name" value="SOCS"/>
    <property type="match status" value="1"/>
</dbReference>
<keyword evidence="2 5" id="KW-0853">WD repeat</keyword>
<dbReference type="OrthoDB" id="538223at2759"/>
<evidence type="ECO:0000256" key="3">
    <source>
        <dbReference type="ARBA" id="ARBA00022737"/>
    </source>
</evidence>
<proteinExistence type="predicted"/>
<dbReference type="PANTHER" id="PTHR15622:SF1">
    <property type="entry name" value="WD REPEAT AND SOCS BOX-CONTAINING PROTEIN 2"/>
    <property type="match status" value="1"/>
</dbReference>
<evidence type="ECO:0000256" key="4">
    <source>
        <dbReference type="ARBA" id="ARBA00022786"/>
    </source>
</evidence>
<dbReference type="InterPro" id="IPR019775">
    <property type="entry name" value="WD40_repeat_CS"/>
</dbReference>
<keyword evidence="8" id="KW-1185">Reference proteome</keyword>
<dbReference type="InterPro" id="IPR036036">
    <property type="entry name" value="SOCS_box-like_dom_sf"/>
</dbReference>
<accession>A0A553QBZ8</accession>
<keyword evidence="3" id="KW-0677">Repeat</keyword>
<evidence type="ECO:0000256" key="1">
    <source>
        <dbReference type="ARBA" id="ARBA00004906"/>
    </source>
</evidence>
<dbReference type="InterPro" id="IPR051983">
    <property type="entry name" value="WSB_SOCS-box_domain"/>
</dbReference>
<dbReference type="SMART" id="SM00969">
    <property type="entry name" value="SOCS_box"/>
    <property type="match status" value="1"/>
</dbReference>
<dbReference type="Pfam" id="PF00400">
    <property type="entry name" value="WD40"/>
    <property type="match status" value="3"/>
</dbReference>